<comment type="function">
    <text evidence="1">Forms part of the ribosomal stalk, playing a central role in the interaction of the ribosome with GTP-bound translation factors.</text>
</comment>
<comment type="caution">
    <text evidence="7">The sequence shown here is derived from an EMBL/GenBank/DDBJ whole genome shotgun (WGS) entry which is preliminary data.</text>
</comment>
<dbReference type="InterPro" id="IPR043141">
    <property type="entry name" value="Ribosomal_uL10-like_sf"/>
</dbReference>
<evidence type="ECO:0000256" key="4">
    <source>
        <dbReference type="ARBA" id="ARBA00023274"/>
    </source>
</evidence>
<evidence type="ECO:0000313" key="7">
    <source>
        <dbReference type="EMBL" id="HGT39311.1"/>
    </source>
</evidence>
<keyword evidence="3 7" id="KW-0689">Ribosomal protein</keyword>
<evidence type="ECO:0000256" key="1">
    <source>
        <dbReference type="ARBA" id="ARBA00002633"/>
    </source>
</evidence>
<dbReference type="GO" id="GO:1990904">
    <property type="term" value="C:ribonucleoprotein complex"/>
    <property type="evidence" value="ECO:0007669"/>
    <property type="project" value="UniProtKB-KW"/>
</dbReference>
<evidence type="ECO:0000256" key="6">
    <source>
        <dbReference type="ARBA" id="ARBA00035502"/>
    </source>
</evidence>
<dbReference type="EMBL" id="DSVQ01000012">
    <property type="protein sequence ID" value="HGT39311.1"/>
    <property type="molecule type" value="Genomic_DNA"/>
</dbReference>
<keyword evidence="4" id="KW-0687">Ribonucleoprotein</keyword>
<reference evidence="7" key="1">
    <citation type="journal article" date="2020" name="mSystems">
        <title>Genome- and Community-Level Interaction Insights into Carbon Utilization and Element Cycling Functions of Hydrothermarchaeota in Hydrothermal Sediment.</title>
        <authorList>
            <person name="Zhou Z."/>
            <person name="Liu Y."/>
            <person name="Xu W."/>
            <person name="Pan J."/>
            <person name="Luo Z.H."/>
            <person name="Li M."/>
        </authorList>
    </citation>
    <scope>NUCLEOTIDE SEQUENCE [LARGE SCALE GENOMIC DNA]</scope>
    <source>
        <strain evidence="7">SpSt-508</strain>
    </source>
</reference>
<dbReference type="PANTHER" id="PTHR11560">
    <property type="entry name" value="39S RIBOSOMAL PROTEIN L10, MITOCHONDRIAL"/>
    <property type="match status" value="1"/>
</dbReference>
<evidence type="ECO:0000256" key="2">
    <source>
        <dbReference type="ARBA" id="ARBA00008889"/>
    </source>
</evidence>
<evidence type="ECO:0000256" key="5">
    <source>
        <dbReference type="ARBA" id="ARBA00035202"/>
    </source>
</evidence>
<dbReference type="Gene3D" id="3.30.70.1730">
    <property type="match status" value="1"/>
</dbReference>
<dbReference type="InterPro" id="IPR047865">
    <property type="entry name" value="Ribosomal_uL10_bac_type"/>
</dbReference>
<comment type="similarity">
    <text evidence="2">Belongs to the universal ribosomal protein uL10 family.</text>
</comment>
<accession>A0A7C4LQE4</accession>
<gene>
    <name evidence="7" type="ORF">ENS64_08645</name>
</gene>
<sequence>MSKVVKQMMIADIQAQLGDCREVLVVDVSRIDGVTTNKWRQGLQKKSIRVLGVKNALARRALSAAGLAGINEVLKGPSAIVFGGEDIVALAREIIESAKEVKALEVKGGAIGALSLTAAQVEEISKSPGRRELLGQIAGLALSPGGRLAGAIRGPGGRVAGCVKSLADKGDGEAAA</sequence>
<dbReference type="SUPFAM" id="SSF160369">
    <property type="entry name" value="Ribosomal protein L10-like"/>
    <property type="match status" value="1"/>
</dbReference>
<name>A0A7C4LQE4_9PLAN</name>
<proteinExistence type="inferred from homology"/>
<dbReference type="Pfam" id="PF00466">
    <property type="entry name" value="Ribosomal_L10"/>
    <property type="match status" value="1"/>
</dbReference>
<dbReference type="GO" id="GO:0005840">
    <property type="term" value="C:ribosome"/>
    <property type="evidence" value="ECO:0007669"/>
    <property type="project" value="UniProtKB-KW"/>
</dbReference>
<protein>
    <recommendedName>
        <fullName evidence="5">Large ribosomal subunit protein uL10</fullName>
    </recommendedName>
    <alternativeName>
        <fullName evidence="6">50S ribosomal protein L10</fullName>
    </alternativeName>
</protein>
<evidence type="ECO:0000256" key="3">
    <source>
        <dbReference type="ARBA" id="ARBA00022980"/>
    </source>
</evidence>
<dbReference type="AlphaFoldDB" id="A0A7C4LQE4"/>
<organism evidence="7">
    <name type="scientific">Schlesneria paludicola</name>
    <dbReference type="NCBI Taxonomy" id="360056"/>
    <lineage>
        <taxon>Bacteria</taxon>
        <taxon>Pseudomonadati</taxon>
        <taxon>Planctomycetota</taxon>
        <taxon>Planctomycetia</taxon>
        <taxon>Planctomycetales</taxon>
        <taxon>Planctomycetaceae</taxon>
        <taxon>Schlesneria</taxon>
    </lineage>
</organism>
<dbReference type="NCBIfam" id="NF000955">
    <property type="entry name" value="PRK00099.1-1"/>
    <property type="match status" value="1"/>
</dbReference>
<dbReference type="InterPro" id="IPR001790">
    <property type="entry name" value="Ribosomal_uL10"/>
</dbReference>
<dbReference type="CDD" id="cd05797">
    <property type="entry name" value="Ribosomal_L10"/>
    <property type="match status" value="1"/>
</dbReference>